<gene>
    <name evidence="2" type="ORF">AUP43_15935</name>
</gene>
<dbReference type="GO" id="GO:0005737">
    <property type="term" value="C:cytoplasm"/>
    <property type="evidence" value="ECO:0007669"/>
    <property type="project" value="TreeGrafter"/>
</dbReference>
<proteinExistence type="predicted"/>
<feature type="domain" description="GST N-terminal" evidence="1">
    <location>
        <begin position="7"/>
        <end position="83"/>
    </location>
</feature>
<dbReference type="InterPro" id="IPR036282">
    <property type="entry name" value="Glutathione-S-Trfase_C_sf"/>
</dbReference>
<name>A0A154WGD6_9PROT</name>
<dbReference type="PROSITE" id="PS50404">
    <property type="entry name" value="GST_NTER"/>
    <property type="match status" value="1"/>
</dbReference>
<dbReference type="OrthoDB" id="508035at2"/>
<dbReference type="RefSeq" id="WP_067551945.1">
    <property type="nucleotide sequence ID" value="NZ_LPXN01000015.1"/>
</dbReference>
<organism evidence="2 3">
    <name type="scientific">Oceanibaculum pacificum</name>
    <dbReference type="NCBI Taxonomy" id="580166"/>
    <lineage>
        <taxon>Bacteria</taxon>
        <taxon>Pseudomonadati</taxon>
        <taxon>Pseudomonadota</taxon>
        <taxon>Alphaproteobacteria</taxon>
        <taxon>Rhodospirillales</taxon>
        <taxon>Oceanibaculaceae</taxon>
        <taxon>Oceanibaculum</taxon>
    </lineage>
</organism>
<comment type="caution">
    <text evidence="2">The sequence shown here is derived from an EMBL/GenBank/DDBJ whole genome shotgun (WGS) entry which is preliminary data.</text>
</comment>
<evidence type="ECO:0000313" key="2">
    <source>
        <dbReference type="EMBL" id="KZD12556.1"/>
    </source>
</evidence>
<dbReference type="Pfam" id="PF22041">
    <property type="entry name" value="GST_C_7"/>
    <property type="match status" value="1"/>
</dbReference>
<keyword evidence="3" id="KW-1185">Reference proteome</keyword>
<dbReference type="SFLD" id="SFLDS00019">
    <property type="entry name" value="Glutathione_Transferase_(cytos"/>
    <property type="match status" value="1"/>
</dbReference>
<protein>
    <submittedName>
        <fullName evidence="2">Glutathione S-transferase</fullName>
    </submittedName>
</protein>
<dbReference type="PANTHER" id="PTHR43968">
    <property type="match status" value="1"/>
</dbReference>
<dbReference type="AlphaFoldDB" id="A0A154WGD6"/>
<accession>A0A154WGD6</accession>
<evidence type="ECO:0000259" key="1">
    <source>
        <dbReference type="PROSITE" id="PS50404"/>
    </source>
</evidence>
<dbReference type="PANTHER" id="PTHR43968:SF6">
    <property type="entry name" value="GLUTATHIONE S-TRANSFERASE OMEGA"/>
    <property type="match status" value="1"/>
</dbReference>
<dbReference type="InterPro" id="IPR050983">
    <property type="entry name" value="GST_Omega/HSP26"/>
</dbReference>
<dbReference type="Gene3D" id="1.20.1050.10">
    <property type="match status" value="1"/>
</dbReference>
<dbReference type="Proteomes" id="UP000076400">
    <property type="component" value="Unassembled WGS sequence"/>
</dbReference>
<dbReference type="InterPro" id="IPR004045">
    <property type="entry name" value="Glutathione_S-Trfase_N"/>
</dbReference>
<dbReference type="Pfam" id="PF13417">
    <property type="entry name" value="GST_N_3"/>
    <property type="match status" value="1"/>
</dbReference>
<reference evidence="2 3" key="1">
    <citation type="submission" date="2015-12" db="EMBL/GenBank/DDBJ databases">
        <title>Genome sequence of Oceanibaculum pacificum MCCC 1A02656.</title>
        <authorList>
            <person name="Lu L."/>
            <person name="Lai Q."/>
            <person name="Shao Z."/>
            <person name="Qian P."/>
        </authorList>
    </citation>
    <scope>NUCLEOTIDE SEQUENCE [LARGE SCALE GENOMIC DNA]</scope>
    <source>
        <strain evidence="2 3">MCCC 1A02656</strain>
    </source>
</reference>
<dbReference type="SUPFAM" id="SSF47616">
    <property type="entry name" value="GST C-terminal domain-like"/>
    <property type="match status" value="1"/>
</dbReference>
<dbReference type="Gene3D" id="3.40.30.10">
    <property type="entry name" value="Glutaredoxin"/>
    <property type="match status" value="1"/>
</dbReference>
<dbReference type="SUPFAM" id="SSF52833">
    <property type="entry name" value="Thioredoxin-like"/>
    <property type="match status" value="1"/>
</dbReference>
<dbReference type="GO" id="GO:0016740">
    <property type="term" value="F:transferase activity"/>
    <property type="evidence" value="ECO:0007669"/>
    <property type="project" value="UniProtKB-KW"/>
</dbReference>
<dbReference type="InterPro" id="IPR054416">
    <property type="entry name" value="GST_UstS-like_C"/>
</dbReference>
<keyword evidence="2" id="KW-0808">Transferase</keyword>
<dbReference type="STRING" id="580166.AUP43_15935"/>
<dbReference type="InterPro" id="IPR036249">
    <property type="entry name" value="Thioredoxin-like_sf"/>
</dbReference>
<sequence>MTITFYDLIGDNGRRMSPYGWRVRMALAHKGLEYELVPIGFTDKDKLAFSGQNLVPIIVDGGKTVFDSWTIACHLEDAYPDRPSLFGGDAGRSVTRTVANWVNATVNPTLVKLIAGDIYKIARPVDQPYFLDSRAKRFGIPLEKFVDQSDAQIERFRAALAPARLTLQDQPYLCGQAAGYADYCLFGSFQWARCGSPLKLLASDDPVYAWRARLLESFDGMPGKAMGFPV</sequence>
<evidence type="ECO:0000313" key="3">
    <source>
        <dbReference type="Proteomes" id="UP000076400"/>
    </source>
</evidence>
<dbReference type="InterPro" id="IPR040079">
    <property type="entry name" value="Glutathione_S-Trfase"/>
</dbReference>
<dbReference type="EMBL" id="LPXN01000015">
    <property type="protein sequence ID" value="KZD12556.1"/>
    <property type="molecule type" value="Genomic_DNA"/>
</dbReference>